<sequence length="303" mass="33462">MTSSIPLFATLRLRKYGVTLCPLLLGLLVADWASGTVSCFHLPPRALFRSVRSVDAFSFDQYNLHQRKIVTPSSSFLVPSLYMSSSSAKPARRRRVRKDGKVLKKVEDQALVVEKQEIEDVVTPVSTTVEEEIPAEEVIEDDEEELGEDEEWEYYDDDEEDKEEKQAFEIKMRDVRDVVGSASVTQLSSASSSSPTSSDKEGGSFESLLLDAKRMEKKKTSSDEEDAPISDFIFNAVSTIVTADFFLIIGFLIWFVLGAVLSATTGNDTVQLAFNGIFQPVVQPALGVLMIGALVGNLGKNED</sequence>
<evidence type="ECO:0000256" key="2">
    <source>
        <dbReference type="SAM" id="Phobius"/>
    </source>
</evidence>
<gene>
    <name evidence="3" type="ORF">CHYS00102_LOCUS21411</name>
</gene>
<dbReference type="AlphaFoldDB" id="A0A7S1FW27"/>
<proteinExistence type="predicted"/>
<feature type="transmembrane region" description="Helical" evidence="2">
    <location>
        <begin position="277"/>
        <end position="298"/>
    </location>
</feature>
<accession>A0A7S1FW27</accession>
<evidence type="ECO:0000313" key="3">
    <source>
        <dbReference type="EMBL" id="CAD8894198.1"/>
    </source>
</evidence>
<dbReference type="EMBL" id="HBFR01029434">
    <property type="protein sequence ID" value="CAD8894198.1"/>
    <property type="molecule type" value="Transcribed_RNA"/>
</dbReference>
<feature type="transmembrane region" description="Helical" evidence="2">
    <location>
        <begin position="232"/>
        <end position="257"/>
    </location>
</feature>
<keyword evidence="2" id="KW-1133">Transmembrane helix</keyword>
<name>A0A7S1FW27_9STRA</name>
<evidence type="ECO:0000256" key="1">
    <source>
        <dbReference type="SAM" id="MobiDB-lite"/>
    </source>
</evidence>
<evidence type="ECO:0008006" key="4">
    <source>
        <dbReference type="Google" id="ProtNLM"/>
    </source>
</evidence>
<feature type="region of interest" description="Disordered" evidence="1">
    <location>
        <begin position="138"/>
        <end position="163"/>
    </location>
</feature>
<reference evidence="3" key="1">
    <citation type="submission" date="2021-01" db="EMBL/GenBank/DDBJ databases">
        <authorList>
            <person name="Corre E."/>
            <person name="Pelletier E."/>
            <person name="Niang G."/>
            <person name="Scheremetjew M."/>
            <person name="Finn R."/>
            <person name="Kale V."/>
            <person name="Holt S."/>
            <person name="Cochrane G."/>
            <person name="Meng A."/>
            <person name="Brown T."/>
            <person name="Cohen L."/>
        </authorList>
    </citation>
    <scope>NUCLEOTIDE SEQUENCE</scope>
    <source>
        <strain evidence="3">308</strain>
    </source>
</reference>
<feature type="compositionally biased region" description="Acidic residues" evidence="1">
    <location>
        <begin position="138"/>
        <end position="162"/>
    </location>
</feature>
<keyword evidence="2" id="KW-0812">Transmembrane</keyword>
<organism evidence="3">
    <name type="scientific">Corethron hystrix</name>
    <dbReference type="NCBI Taxonomy" id="216773"/>
    <lineage>
        <taxon>Eukaryota</taxon>
        <taxon>Sar</taxon>
        <taxon>Stramenopiles</taxon>
        <taxon>Ochrophyta</taxon>
        <taxon>Bacillariophyta</taxon>
        <taxon>Coscinodiscophyceae</taxon>
        <taxon>Corethrophycidae</taxon>
        <taxon>Corethrales</taxon>
        <taxon>Corethraceae</taxon>
        <taxon>Corethron</taxon>
    </lineage>
</organism>
<protein>
    <recommendedName>
        <fullName evidence="4">Transmembrane protein</fullName>
    </recommendedName>
</protein>
<keyword evidence="2" id="KW-0472">Membrane</keyword>